<evidence type="ECO:0000313" key="2">
    <source>
        <dbReference type="EMBL" id="KNZ53148.1"/>
    </source>
</evidence>
<feature type="region of interest" description="Disordered" evidence="1">
    <location>
        <begin position="113"/>
        <end position="132"/>
    </location>
</feature>
<evidence type="ECO:0000313" key="3">
    <source>
        <dbReference type="Proteomes" id="UP000037035"/>
    </source>
</evidence>
<evidence type="ECO:0000256" key="1">
    <source>
        <dbReference type="SAM" id="MobiDB-lite"/>
    </source>
</evidence>
<feature type="compositionally biased region" description="Low complexity" evidence="1">
    <location>
        <begin position="176"/>
        <end position="190"/>
    </location>
</feature>
<organism evidence="2 3">
    <name type="scientific">Puccinia sorghi</name>
    <dbReference type="NCBI Taxonomy" id="27349"/>
    <lineage>
        <taxon>Eukaryota</taxon>
        <taxon>Fungi</taxon>
        <taxon>Dikarya</taxon>
        <taxon>Basidiomycota</taxon>
        <taxon>Pucciniomycotina</taxon>
        <taxon>Pucciniomycetes</taxon>
        <taxon>Pucciniales</taxon>
        <taxon>Pucciniaceae</taxon>
        <taxon>Puccinia</taxon>
    </lineage>
</organism>
<dbReference type="EMBL" id="LAVV01008312">
    <property type="protein sequence ID" value="KNZ53148.1"/>
    <property type="molecule type" value="Genomic_DNA"/>
</dbReference>
<reference evidence="2 3" key="1">
    <citation type="submission" date="2015-08" db="EMBL/GenBank/DDBJ databases">
        <title>Next Generation Sequencing and Analysis of the Genome of Puccinia sorghi L Schw, the Causal Agent of Maize Common Rust.</title>
        <authorList>
            <person name="Rochi L."/>
            <person name="Burguener G."/>
            <person name="Darino M."/>
            <person name="Turjanski A."/>
            <person name="Kreff E."/>
            <person name="Dieguez M.J."/>
            <person name="Sacco F."/>
        </authorList>
    </citation>
    <scope>NUCLEOTIDE SEQUENCE [LARGE SCALE GENOMIC DNA]</scope>
    <source>
        <strain evidence="2 3">RO10H11247</strain>
    </source>
</reference>
<feature type="region of interest" description="Disordered" evidence="1">
    <location>
        <begin position="261"/>
        <end position="318"/>
    </location>
</feature>
<feature type="compositionally biased region" description="Basic and acidic residues" evidence="1">
    <location>
        <begin position="98"/>
        <end position="107"/>
    </location>
</feature>
<dbReference type="OrthoDB" id="2507290at2759"/>
<feature type="compositionally biased region" description="Polar residues" evidence="1">
    <location>
        <begin position="221"/>
        <end position="232"/>
    </location>
</feature>
<keyword evidence="3" id="KW-1185">Reference proteome</keyword>
<feature type="region of interest" description="Disordered" evidence="1">
    <location>
        <begin position="18"/>
        <end position="107"/>
    </location>
</feature>
<protein>
    <submittedName>
        <fullName evidence="2">Uncharacterized protein</fullName>
    </submittedName>
</protein>
<feature type="compositionally biased region" description="Polar residues" evidence="1">
    <location>
        <begin position="18"/>
        <end position="42"/>
    </location>
</feature>
<dbReference type="AlphaFoldDB" id="A0A0L6UX81"/>
<proteinExistence type="predicted"/>
<accession>A0A0L6UX81</accession>
<feature type="region of interest" description="Disordered" evidence="1">
    <location>
        <begin position="148"/>
        <end position="233"/>
    </location>
</feature>
<sequence>MTKPDILLFDDQAESDWTQLSIPSIASRSTTNETGPSSSTTARLAHHQQPAASSSSSSGSMIKSPGASDFLSTQLLPPEHSNRSLEESDSSTNFDPQAWKRGDEGVRKARIHVGEAASRRPEQSQNINSRSRSSSSFFFDAAFIPPQVISSTGPETTQRRRAISNSRKILRPNSLTTSGTHTSGHSTSHTRPSSDLGPPSKLSAVRGKRSSAPTWRAYTGRESSASCSTTRTGDQKQEFLQAISNLQVMAKMGKFEWLSASSNGAEEDQDADEPRPGHADLPTSTFNSAVGEDDDEASHPLQPIPPSQPHPHDPHNHASLFSRLRSYIGRAISLKTWQFLGLGGIIFGFGICAG</sequence>
<comment type="caution">
    <text evidence="2">The sequence shown here is derived from an EMBL/GenBank/DDBJ whole genome shotgun (WGS) entry which is preliminary data.</text>
</comment>
<gene>
    <name evidence="2" type="ORF">VP01_3329g2</name>
</gene>
<dbReference type="VEuPathDB" id="FungiDB:VP01_3329g2"/>
<feature type="compositionally biased region" description="Low complexity" evidence="1">
    <location>
        <begin position="50"/>
        <end position="68"/>
    </location>
</feature>
<dbReference type="Proteomes" id="UP000037035">
    <property type="component" value="Unassembled WGS sequence"/>
</dbReference>
<name>A0A0L6UX81_9BASI</name>